<evidence type="ECO:0000256" key="3">
    <source>
        <dbReference type="ARBA" id="ARBA00022723"/>
    </source>
</evidence>
<dbReference type="OrthoDB" id="424465at2759"/>
<gene>
    <name evidence="14" type="ORF">J437_LFUL000810</name>
</gene>
<keyword evidence="6" id="KW-0560">Oxidoreductase</keyword>
<feature type="compositionally biased region" description="Polar residues" evidence="12">
    <location>
        <begin position="414"/>
        <end position="427"/>
    </location>
</feature>
<evidence type="ECO:0000256" key="4">
    <source>
        <dbReference type="ARBA" id="ARBA00022853"/>
    </source>
</evidence>
<dbReference type="FunFam" id="1.20.1280.270:FF:000001">
    <property type="entry name" value="Bifunctional arginine demethylase and lysyl-hydroxylase JMJD6"/>
    <property type="match status" value="1"/>
</dbReference>
<dbReference type="GO" id="GO:0046872">
    <property type="term" value="F:metal ion binding"/>
    <property type="evidence" value="ECO:0007669"/>
    <property type="project" value="UniProtKB-KW"/>
</dbReference>
<keyword evidence="7" id="KW-0408">Iron</keyword>
<dbReference type="EMBL" id="KZ312450">
    <property type="protein sequence ID" value="KAG8240335.1"/>
    <property type="molecule type" value="Genomic_DNA"/>
</dbReference>
<comment type="subcellular location">
    <subcellularLocation>
        <location evidence="2">Nucleus</location>
    </subcellularLocation>
</comment>
<evidence type="ECO:0000256" key="8">
    <source>
        <dbReference type="ARBA" id="ARBA00023015"/>
    </source>
</evidence>
<dbReference type="PROSITE" id="PS51184">
    <property type="entry name" value="JMJC"/>
    <property type="match status" value="1"/>
</dbReference>
<reference evidence="14" key="1">
    <citation type="submission" date="2013-04" db="EMBL/GenBank/DDBJ databases">
        <authorList>
            <person name="Qu J."/>
            <person name="Murali S.C."/>
            <person name="Bandaranaike D."/>
            <person name="Bellair M."/>
            <person name="Blankenburg K."/>
            <person name="Chao H."/>
            <person name="Dinh H."/>
            <person name="Doddapaneni H."/>
            <person name="Downs B."/>
            <person name="Dugan-Rocha S."/>
            <person name="Elkadiri S."/>
            <person name="Gnanaolivu R.D."/>
            <person name="Hernandez B."/>
            <person name="Javaid M."/>
            <person name="Jayaseelan J.C."/>
            <person name="Lee S."/>
            <person name="Li M."/>
            <person name="Ming W."/>
            <person name="Munidasa M."/>
            <person name="Muniz J."/>
            <person name="Nguyen L."/>
            <person name="Ongeri F."/>
            <person name="Osuji N."/>
            <person name="Pu L.-L."/>
            <person name="Puazo M."/>
            <person name="Qu C."/>
            <person name="Quiroz J."/>
            <person name="Raj R."/>
            <person name="Weissenberger G."/>
            <person name="Xin Y."/>
            <person name="Zou X."/>
            <person name="Han Y."/>
            <person name="Richards S."/>
            <person name="Worley K."/>
            <person name="Muzny D."/>
            <person name="Gibbs R."/>
        </authorList>
    </citation>
    <scope>NUCLEOTIDE SEQUENCE</scope>
    <source>
        <strain evidence="14">Sampled in the wild</strain>
    </source>
</reference>
<dbReference type="Gene3D" id="1.20.1280.270">
    <property type="match status" value="1"/>
</dbReference>
<evidence type="ECO:0000313" key="14">
    <source>
        <dbReference type="EMBL" id="KAG8240335.1"/>
    </source>
</evidence>
<keyword evidence="4" id="KW-0156">Chromatin regulator</keyword>
<feature type="compositionally biased region" description="Low complexity" evidence="12">
    <location>
        <begin position="334"/>
        <end position="362"/>
    </location>
</feature>
<feature type="compositionally biased region" description="Basic and acidic residues" evidence="12">
    <location>
        <begin position="364"/>
        <end position="376"/>
    </location>
</feature>
<evidence type="ECO:0000256" key="5">
    <source>
        <dbReference type="ARBA" id="ARBA00022964"/>
    </source>
</evidence>
<evidence type="ECO:0000256" key="10">
    <source>
        <dbReference type="ARBA" id="ARBA00023242"/>
    </source>
</evidence>
<evidence type="ECO:0000256" key="6">
    <source>
        <dbReference type="ARBA" id="ARBA00023002"/>
    </source>
</evidence>
<dbReference type="InterPro" id="IPR003347">
    <property type="entry name" value="JmjC_dom"/>
</dbReference>
<feature type="compositionally biased region" description="Basic residues" evidence="12">
    <location>
        <begin position="471"/>
        <end position="482"/>
    </location>
</feature>
<dbReference type="InterPro" id="IPR050910">
    <property type="entry name" value="JMJD6_ArgDemeth/LysHydrox"/>
</dbReference>
<name>A0A8K0P8T3_LADFU</name>
<feature type="domain" description="JmjC" evidence="13">
    <location>
        <begin position="140"/>
        <end position="304"/>
    </location>
</feature>
<dbReference type="GO" id="GO:0005634">
    <property type="term" value="C:nucleus"/>
    <property type="evidence" value="ECO:0007669"/>
    <property type="project" value="UniProtKB-SubCell"/>
</dbReference>
<feature type="compositionally biased region" description="Low complexity" evidence="12">
    <location>
        <begin position="388"/>
        <end position="413"/>
    </location>
</feature>
<evidence type="ECO:0000256" key="12">
    <source>
        <dbReference type="SAM" id="MobiDB-lite"/>
    </source>
</evidence>
<feature type="region of interest" description="Disordered" evidence="12">
    <location>
        <begin position="334"/>
        <end position="482"/>
    </location>
</feature>
<dbReference type="Gene3D" id="2.60.120.650">
    <property type="entry name" value="Cupin"/>
    <property type="match status" value="1"/>
</dbReference>
<evidence type="ECO:0000313" key="15">
    <source>
        <dbReference type="Proteomes" id="UP000792457"/>
    </source>
</evidence>
<keyword evidence="9" id="KW-0804">Transcription</keyword>
<proteinExistence type="inferred from homology"/>
<dbReference type="GO" id="GO:0006909">
    <property type="term" value="P:phagocytosis"/>
    <property type="evidence" value="ECO:0007669"/>
    <property type="project" value="TreeGrafter"/>
</dbReference>
<keyword evidence="5" id="KW-0223">Dioxygenase</keyword>
<dbReference type="Pfam" id="PF02373">
    <property type="entry name" value="JmjC"/>
    <property type="match status" value="1"/>
</dbReference>
<keyword evidence="3" id="KW-0479">Metal-binding</keyword>
<dbReference type="GO" id="GO:0005737">
    <property type="term" value="C:cytoplasm"/>
    <property type="evidence" value="ECO:0007669"/>
    <property type="project" value="TreeGrafter"/>
</dbReference>
<dbReference type="GO" id="GO:0033749">
    <property type="term" value="F:histone H4R3 demethylase activity"/>
    <property type="evidence" value="ECO:0007669"/>
    <property type="project" value="TreeGrafter"/>
</dbReference>
<dbReference type="Proteomes" id="UP000792457">
    <property type="component" value="Unassembled WGS sequence"/>
</dbReference>
<dbReference type="GO" id="GO:0106140">
    <property type="term" value="F:P-TEFb complex binding"/>
    <property type="evidence" value="ECO:0007669"/>
    <property type="project" value="TreeGrafter"/>
</dbReference>
<comment type="caution">
    <text evidence="14">The sequence shown here is derived from an EMBL/GenBank/DDBJ whole genome shotgun (WGS) entry which is preliminary data.</text>
</comment>
<evidence type="ECO:0000256" key="2">
    <source>
        <dbReference type="ARBA" id="ARBA00004123"/>
    </source>
</evidence>
<keyword evidence="10" id="KW-0539">Nucleus</keyword>
<protein>
    <recommendedName>
        <fullName evidence="13">JmjC domain-containing protein</fullName>
    </recommendedName>
</protein>
<comment type="cofactor">
    <cofactor evidence="1">
        <name>Fe(2+)</name>
        <dbReference type="ChEBI" id="CHEBI:29033"/>
    </cofactor>
</comment>
<dbReference type="AlphaFoldDB" id="A0A8K0P8T3"/>
<evidence type="ECO:0000259" key="13">
    <source>
        <dbReference type="PROSITE" id="PS51184"/>
    </source>
</evidence>
<feature type="compositionally biased region" description="Basic and acidic residues" evidence="12">
    <location>
        <begin position="434"/>
        <end position="449"/>
    </location>
</feature>
<evidence type="ECO:0000256" key="11">
    <source>
        <dbReference type="ARBA" id="ARBA00038068"/>
    </source>
</evidence>
<dbReference type="SUPFAM" id="SSF51197">
    <property type="entry name" value="Clavaminate synthase-like"/>
    <property type="match status" value="1"/>
</dbReference>
<organism evidence="14 15">
    <name type="scientific">Ladona fulva</name>
    <name type="common">Scarce chaser dragonfly</name>
    <name type="synonym">Libellula fulva</name>
    <dbReference type="NCBI Taxonomy" id="123851"/>
    <lineage>
        <taxon>Eukaryota</taxon>
        <taxon>Metazoa</taxon>
        <taxon>Ecdysozoa</taxon>
        <taxon>Arthropoda</taxon>
        <taxon>Hexapoda</taxon>
        <taxon>Insecta</taxon>
        <taxon>Pterygota</taxon>
        <taxon>Palaeoptera</taxon>
        <taxon>Odonata</taxon>
        <taxon>Epiprocta</taxon>
        <taxon>Anisoptera</taxon>
        <taxon>Libelluloidea</taxon>
        <taxon>Libellulidae</taxon>
        <taxon>Ladona</taxon>
    </lineage>
</organism>
<keyword evidence="15" id="KW-1185">Reference proteome</keyword>
<dbReference type="PANTHER" id="PTHR12480:SF32">
    <property type="entry name" value="BIFUNCTIONAL ARGININE DEMETHYLASE AND LYSYL-HYDROXYLASE JMJD6"/>
    <property type="match status" value="1"/>
</dbReference>
<feature type="compositionally biased region" description="Basic residues" evidence="12">
    <location>
        <begin position="377"/>
        <end position="387"/>
    </location>
</feature>
<accession>A0A8K0P8T3</accession>
<evidence type="ECO:0000256" key="7">
    <source>
        <dbReference type="ARBA" id="ARBA00023004"/>
    </source>
</evidence>
<sequence length="482" mass="54900">MDHRARKRIREIKRKARPELNDKGAWVELGYANQFDLFSVVHDNVERIHVDKCSHEEFIEKYERLYKPVVICGVQNNWRAKSKWTLERLAKKYRNQKFKCGEDNEGYSVKMKMKYYIQYMMTTLDDSPLYIFDSSFGEHPRRRKLLEDYDIPKYFQDDLFQHAGEGRRPPYRWFVMGPARSGTGIHIDPLGTSAWNALVSGHKRWCLFPTHTPKELIKVTASEGGKQQDEAITWFKVIYPRTQLPSWPESCKPLEILQKPGETVFVPGGWWHVVLNLDATIAVTQNFCSRTNFPVVWHKTVRGRPKLSRKWHKVLKMKEPTLAAIADQVDINSSTGVASDSSNSTSSSSSSSSEGEGSSSSSEESDHKEEEGETSRRSSRRRKRAPSPHHSSSSSSSPASSSTTSTSISSSSHQANHSIANTPSLGNGQVLAGRDIRLEGEEVGEERVACIRQVDPREEEDSGQESLTSEHKKKKRRKLDHH</sequence>
<evidence type="ECO:0000256" key="1">
    <source>
        <dbReference type="ARBA" id="ARBA00001954"/>
    </source>
</evidence>
<comment type="similarity">
    <text evidence="11">Belongs to the JMJD6 family.</text>
</comment>
<reference evidence="14" key="2">
    <citation type="submission" date="2017-10" db="EMBL/GenBank/DDBJ databases">
        <title>Ladona fulva Genome sequencing and assembly.</title>
        <authorList>
            <person name="Murali S."/>
            <person name="Richards S."/>
            <person name="Bandaranaike D."/>
            <person name="Bellair M."/>
            <person name="Blankenburg K."/>
            <person name="Chao H."/>
            <person name="Dinh H."/>
            <person name="Doddapaneni H."/>
            <person name="Dugan-Rocha S."/>
            <person name="Elkadiri S."/>
            <person name="Gnanaolivu R."/>
            <person name="Hernandez B."/>
            <person name="Skinner E."/>
            <person name="Javaid M."/>
            <person name="Lee S."/>
            <person name="Li M."/>
            <person name="Ming W."/>
            <person name="Munidasa M."/>
            <person name="Muniz J."/>
            <person name="Nguyen L."/>
            <person name="Hughes D."/>
            <person name="Osuji N."/>
            <person name="Pu L.-L."/>
            <person name="Puazo M."/>
            <person name="Qu C."/>
            <person name="Quiroz J."/>
            <person name="Raj R."/>
            <person name="Weissenberger G."/>
            <person name="Xin Y."/>
            <person name="Zou X."/>
            <person name="Han Y."/>
            <person name="Worley K."/>
            <person name="Muzny D."/>
            <person name="Gibbs R."/>
        </authorList>
    </citation>
    <scope>NUCLEOTIDE SEQUENCE</scope>
    <source>
        <strain evidence="14">Sampled in the wild</strain>
    </source>
</reference>
<evidence type="ECO:0000256" key="9">
    <source>
        <dbReference type="ARBA" id="ARBA00023163"/>
    </source>
</evidence>
<dbReference type="FunFam" id="2.60.120.650:FF:000010">
    <property type="entry name" value="bifunctional arginine demethylase and lysyl-hydroxylase JMJD6 isoform X2"/>
    <property type="match status" value="1"/>
</dbReference>
<dbReference type="PANTHER" id="PTHR12480">
    <property type="entry name" value="ARGININE DEMETHYLASE AND LYSYL-HYDROXYLASE JMJD"/>
    <property type="match status" value="1"/>
</dbReference>
<keyword evidence="8" id="KW-0805">Transcription regulation</keyword>
<dbReference type="SMART" id="SM00558">
    <property type="entry name" value="JmjC"/>
    <property type="match status" value="1"/>
</dbReference>